<dbReference type="OrthoDB" id="9811222at2"/>
<evidence type="ECO:0000256" key="7">
    <source>
        <dbReference type="ARBA" id="ARBA00023136"/>
    </source>
</evidence>
<evidence type="ECO:0000259" key="9">
    <source>
        <dbReference type="Pfam" id="PF13231"/>
    </source>
</evidence>
<dbReference type="STRING" id="631454.N177_3453"/>
<accession>V4RJH4</accession>
<dbReference type="GO" id="GO:0016763">
    <property type="term" value="F:pentosyltransferase activity"/>
    <property type="evidence" value="ECO:0007669"/>
    <property type="project" value="TreeGrafter"/>
</dbReference>
<feature type="transmembrane region" description="Helical" evidence="8">
    <location>
        <begin position="213"/>
        <end position="230"/>
    </location>
</feature>
<evidence type="ECO:0000313" key="10">
    <source>
        <dbReference type="EMBL" id="ESR23385.1"/>
    </source>
</evidence>
<feature type="transmembrane region" description="Helical" evidence="8">
    <location>
        <begin position="349"/>
        <end position="366"/>
    </location>
</feature>
<feature type="transmembrane region" description="Helical" evidence="8">
    <location>
        <begin position="20"/>
        <end position="42"/>
    </location>
</feature>
<evidence type="ECO:0000256" key="5">
    <source>
        <dbReference type="ARBA" id="ARBA00022692"/>
    </source>
</evidence>
<feature type="transmembrane region" description="Helical" evidence="8">
    <location>
        <begin position="183"/>
        <end position="201"/>
    </location>
</feature>
<evidence type="ECO:0000256" key="1">
    <source>
        <dbReference type="ARBA" id="ARBA00004651"/>
    </source>
</evidence>
<dbReference type="eggNOG" id="COG1807">
    <property type="taxonomic scope" value="Bacteria"/>
</dbReference>
<dbReference type="InterPro" id="IPR050297">
    <property type="entry name" value="LipidA_mod_glycosyltrf_83"/>
</dbReference>
<dbReference type="PANTHER" id="PTHR33908">
    <property type="entry name" value="MANNOSYLTRANSFERASE YKCB-RELATED"/>
    <property type="match status" value="1"/>
</dbReference>
<evidence type="ECO:0000256" key="4">
    <source>
        <dbReference type="ARBA" id="ARBA00022679"/>
    </source>
</evidence>
<evidence type="ECO:0000256" key="8">
    <source>
        <dbReference type="SAM" id="Phobius"/>
    </source>
</evidence>
<dbReference type="GO" id="GO:0005886">
    <property type="term" value="C:plasma membrane"/>
    <property type="evidence" value="ECO:0007669"/>
    <property type="project" value="UniProtKB-SubCell"/>
</dbReference>
<feature type="transmembrane region" description="Helical" evidence="8">
    <location>
        <begin position="319"/>
        <end position="337"/>
    </location>
</feature>
<feature type="domain" description="Glycosyltransferase RgtA/B/C/D-like" evidence="9">
    <location>
        <begin position="71"/>
        <end position="230"/>
    </location>
</feature>
<feature type="transmembrane region" description="Helical" evidence="8">
    <location>
        <begin position="261"/>
        <end position="282"/>
    </location>
</feature>
<keyword evidence="4" id="KW-0808">Transferase</keyword>
<keyword evidence="6 8" id="KW-1133">Transmembrane helix</keyword>
<protein>
    <recommendedName>
        <fullName evidence="9">Glycosyltransferase RgtA/B/C/D-like domain-containing protein</fullName>
    </recommendedName>
</protein>
<gene>
    <name evidence="10" type="ORF">N177_3453</name>
</gene>
<dbReference type="GO" id="GO:0009103">
    <property type="term" value="P:lipopolysaccharide biosynthetic process"/>
    <property type="evidence" value="ECO:0007669"/>
    <property type="project" value="UniProtKB-ARBA"/>
</dbReference>
<keyword evidence="11" id="KW-1185">Reference proteome</keyword>
<feature type="transmembrane region" description="Helical" evidence="8">
    <location>
        <begin position="294"/>
        <end position="313"/>
    </location>
</feature>
<keyword evidence="2" id="KW-1003">Cell membrane</keyword>
<dbReference type="InterPro" id="IPR038731">
    <property type="entry name" value="RgtA/B/C-like"/>
</dbReference>
<name>V4RJH4_9HYPH</name>
<evidence type="ECO:0000256" key="3">
    <source>
        <dbReference type="ARBA" id="ARBA00022676"/>
    </source>
</evidence>
<keyword evidence="5 8" id="KW-0812">Transmembrane</keyword>
<dbReference type="AlphaFoldDB" id="V4RJH4"/>
<dbReference type="Proteomes" id="UP000017819">
    <property type="component" value="Unassembled WGS sequence"/>
</dbReference>
<keyword evidence="3" id="KW-0328">Glycosyltransferase</keyword>
<comment type="subcellular location">
    <subcellularLocation>
        <location evidence="1">Cell membrane</location>
        <topology evidence="1">Multi-pass membrane protein</topology>
    </subcellularLocation>
</comment>
<evidence type="ECO:0000256" key="6">
    <source>
        <dbReference type="ARBA" id="ARBA00022989"/>
    </source>
</evidence>
<dbReference type="EMBL" id="AWXZ01000039">
    <property type="protein sequence ID" value="ESR23385.1"/>
    <property type="molecule type" value="Genomic_DNA"/>
</dbReference>
<dbReference type="Pfam" id="PF13231">
    <property type="entry name" value="PMT_2"/>
    <property type="match status" value="1"/>
</dbReference>
<dbReference type="PANTHER" id="PTHR33908:SF11">
    <property type="entry name" value="MEMBRANE PROTEIN"/>
    <property type="match status" value="1"/>
</dbReference>
<sequence length="493" mass="52165">MTPHTLGSPGDAGNPTRPLLPLWGWSAAIGAIMAVTLLRLVALPVSPSELGPDEAQYWTWSRELAFGYFTKPPLIAWLIRAETEICGSGAACVRIAAPFLHLATAVTLGALGNRIYGRSVGALAAVIYALMPGVAVSSFLMTTDVPLLFLWSVALYALVCHVERPGWASAIVFGVAAGLGLNAKYAMIYLPAMAVLAAVALPEVRAALVRRYSALAALIMLALIAPNLWWNAAHGFATFSHTGENIGWSISRLNPVGGFEFLAAQFGVAGPAVMVALLAALLAHRRSSRPRTDLLLLWLSCPVLAAITLQGFLSSANANWGAAAYPAGVVVASAIIVDRSWHALRVANVVLCGLLALAIAAGAAFVDPTSVSGPARQLRQLGGWSQTARALEEVAREEGARTLVINGRNYTAGFVYALREAPIEVLSYFPEGTAPSHHFHLDRPWRPGDGGAGTFLFGFDLPTAERLGAHPVADIQAPLYNNHSQSMTVYALP</sequence>
<evidence type="ECO:0000256" key="2">
    <source>
        <dbReference type="ARBA" id="ARBA00022475"/>
    </source>
</evidence>
<dbReference type="PATRIC" id="fig|631454.5.peg.3413"/>
<keyword evidence="7 8" id="KW-0472">Membrane</keyword>
<proteinExistence type="predicted"/>
<feature type="transmembrane region" description="Helical" evidence="8">
    <location>
        <begin position="120"/>
        <end position="141"/>
    </location>
</feature>
<dbReference type="RefSeq" id="WP_023433571.1">
    <property type="nucleotide sequence ID" value="NZ_AWXZ01000039.1"/>
</dbReference>
<reference evidence="10 11" key="1">
    <citation type="journal article" date="2014" name="Genome Announc.">
        <title>Draft Genome Sequence of Lutibaculum baratangense Strain AMV1T, Isolated from a Mud Volcano in Andamans, India.</title>
        <authorList>
            <person name="Singh A."/>
            <person name="Sreenivas A."/>
            <person name="Sathyanarayana Reddy G."/>
            <person name="Pinnaka A.K."/>
            <person name="Shivaji S."/>
        </authorList>
    </citation>
    <scope>NUCLEOTIDE SEQUENCE [LARGE SCALE GENOMIC DNA]</scope>
    <source>
        <strain evidence="10 11">AMV1</strain>
    </source>
</reference>
<organism evidence="10 11">
    <name type="scientific">Lutibaculum baratangense AMV1</name>
    <dbReference type="NCBI Taxonomy" id="631454"/>
    <lineage>
        <taxon>Bacteria</taxon>
        <taxon>Pseudomonadati</taxon>
        <taxon>Pseudomonadota</taxon>
        <taxon>Alphaproteobacteria</taxon>
        <taxon>Hyphomicrobiales</taxon>
        <taxon>Tepidamorphaceae</taxon>
        <taxon>Lutibaculum</taxon>
    </lineage>
</organism>
<comment type="caution">
    <text evidence="10">The sequence shown here is derived from an EMBL/GenBank/DDBJ whole genome shotgun (WGS) entry which is preliminary data.</text>
</comment>
<evidence type="ECO:0000313" key="11">
    <source>
        <dbReference type="Proteomes" id="UP000017819"/>
    </source>
</evidence>